<feature type="transmembrane region" description="Helical" evidence="7">
    <location>
        <begin position="373"/>
        <end position="392"/>
    </location>
</feature>
<dbReference type="PANTHER" id="PTHR23513">
    <property type="entry name" value="INTEGRAL MEMBRANE EFFLUX PROTEIN-RELATED"/>
    <property type="match status" value="1"/>
</dbReference>
<feature type="transmembrane region" description="Helical" evidence="7">
    <location>
        <begin position="257"/>
        <end position="279"/>
    </location>
</feature>
<dbReference type="OrthoDB" id="4965946at2"/>
<dbReference type="KEGG" id="ard:AXF14_12280"/>
<organism evidence="8 9">
    <name type="scientific">Actinomyces radicidentis</name>
    <dbReference type="NCBI Taxonomy" id="111015"/>
    <lineage>
        <taxon>Bacteria</taxon>
        <taxon>Bacillati</taxon>
        <taxon>Actinomycetota</taxon>
        <taxon>Actinomycetes</taxon>
        <taxon>Actinomycetales</taxon>
        <taxon>Actinomycetaceae</taxon>
        <taxon>Actinomyces</taxon>
    </lineage>
</organism>
<dbReference type="Proteomes" id="UP000065220">
    <property type="component" value="Chromosome"/>
</dbReference>
<evidence type="ECO:0000313" key="8">
    <source>
        <dbReference type="EMBL" id="AMD88215.1"/>
    </source>
</evidence>
<dbReference type="GO" id="GO:0005886">
    <property type="term" value="C:plasma membrane"/>
    <property type="evidence" value="ECO:0007669"/>
    <property type="project" value="UniProtKB-SubCell"/>
</dbReference>
<dbReference type="InterPro" id="IPR036259">
    <property type="entry name" value="MFS_trans_sf"/>
</dbReference>
<evidence type="ECO:0000256" key="7">
    <source>
        <dbReference type="SAM" id="Phobius"/>
    </source>
</evidence>
<feature type="transmembrane region" description="Helical" evidence="7">
    <location>
        <begin position="225"/>
        <end position="245"/>
    </location>
</feature>
<gene>
    <name evidence="8" type="ORF">AXF14_12280</name>
</gene>
<protein>
    <recommendedName>
        <fullName evidence="10">MFS transporter</fullName>
    </recommendedName>
</protein>
<sequence>MATRALWRDRDYLAWLVGDTAGALTGAMRLFAIPLIAYATTGSAALAGGATGLTAIVAAMLSILGGVLADTHDRRALMRWYAVTGALVHGGFGVLVLLGAVSSWWVMVYAVASGVRAGLLGDVTNIVLKSVVSDANLTEAFGANQARDQVVLLASGPLAGVLFAVSPALPFLAELGASLVLLLALAGIQADLGPHEAPSREELHPLTALREGVTWVLRHRVVRRLLAVSVPLSAGMAGVASAVIIHLQARGTPAPVIGLVGTAEGAGALCGALVATAVARRVPSGWAMILGASLTCVAYLPMLVLTQDAVVVAAMGAAAACTAVTNAVFGSYFMHVVPDALLGRALSVSSLAGAGAGGLGSAMAGALLGAVGFRLTLIVLVLLSALAVPLLLTAPALRAVPRPDQWEPAGA</sequence>
<dbReference type="Pfam" id="PF05977">
    <property type="entry name" value="MFS_3"/>
    <property type="match status" value="1"/>
</dbReference>
<dbReference type="AlphaFoldDB" id="A0A0X8JG60"/>
<dbReference type="InterPro" id="IPR010290">
    <property type="entry name" value="TM_effector"/>
</dbReference>
<keyword evidence="4 7" id="KW-0812">Transmembrane</keyword>
<evidence type="ECO:0000256" key="4">
    <source>
        <dbReference type="ARBA" id="ARBA00022692"/>
    </source>
</evidence>
<feature type="transmembrane region" description="Helical" evidence="7">
    <location>
        <begin position="12"/>
        <end position="38"/>
    </location>
</feature>
<evidence type="ECO:0000313" key="9">
    <source>
        <dbReference type="Proteomes" id="UP000065220"/>
    </source>
</evidence>
<feature type="transmembrane region" description="Helical" evidence="7">
    <location>
        <begin position="310"/>
        <end position="333"/>
    </location>
</feature>
<feature type="transmembrane region" description="Helical" evidence="7">
    <location>
        <begin position="345"/>
        <end position="367"/>
    </location>
</feature>
<name>A0A0X8JG60_ACTRD</name>
<keyword evidence="3" id="KW-1003">Cell membrane</keyword>
<keyword evidence="6 7" id="KW-0472">Membrane</keyword>
<dbReference type="STRING" id="111015.AXF14_12280"/>
<dbReference type="SUPFAM" id="SSF103473">
    <property type="entry name" value="MFS general substrate transporter"/>
    <property type="match status" value="1"/>
</dbReference>
<feature type="transmembrane region" description="Helical" evidence="7">
    <location>
        <begin position="44"/>
        <end position="68"/>
    </location>
</feature>
<dbReference type="EMBL" id="CP014228">
    <property type="protein sequence ID" value="AMD88215.1"/>
    <property type="molecule type" value="Genomic_DNA"/>
</dbReference>
<evidence type="ECO:0000256" key="6">
    <source>
        <dbReference type="ARBA" id="ARBA00023136"/>
    </source>
</evidence>
<feature type="transmembrane region" description="Helical" evidence="7">
    <location>
        <begin position="286"/>
        <end position="304"/>
    </location>
</feature>
<keyword evidence="2" id="KW-0813">Transport</keyword>
<evidence type="ECO:0000256" key="5">
    <source>
        <dbReference type="ARBA" id="ARBA00022989"/>
    </source>
</evidence>
<comment type="subcellular location">
    <subcellularLocation>
        <location evidence="1">Cell inner membrane</location>
        <topology evidence="1">Multi-pass membrane protein</topology>
    </subcellularLocation>
</comment>
<evidence type="ECO:0008006" key="10">
    <source>
        <dbReference type="Google" id="ProtNLM"/>
    </source>
</evidence>
<dbReference type="Gene3D" id="1.20.1250.20">
    <property type="entry name" value="MFS general substrate transporter like domains"/>
    <property type="match status" value="1"/>
</dbReference>
<evidence type="ECO:0000256" key="3">
    <source>
        <dbReference type="ARBA" id="ARBA00022475"/>
    </source>
</evidence>
<proteinExistence type="predicted"/>
<dbReference type="RefSeq" id="WP_067943615.1">
    <property type="nucleotide sequence ID" value="NZ_CP014228.1"/>
</dbReference>
<dbReference type="PANTHER" id="PTHR23513:SF9">
    <property type="entry name" value="ENTEROBACTIN EXPORTER ENTS"/>
    <property type="match status" value="1"/>
</dbReference>
<reference evidence="9" key="1">
    <citation type="submission" date="2016-02" db="EMBL/GenBank/DDBJ databases">
        <authorList>
            <person name="Holder M.E."/>
            <person name="Ajami N.J."/>
            <person name="Petrosino J.F."/>
        </authorList>
    </citation>
    <scope>NUCLEOTIDE SEQUENCE [LARGE SCALE GENOMIC DNA]</scope>
    <source>
        <strain evidence="9">CCUG 36733</strain>
    </source>
</reference>
<feature type="transmembrane region" description="Helical" evidence="7">
    <location>
        <begin position="80"/>
        <end position="101"/>
    </location>
</feature>
<keyword evidence="5 7" id="KW-1133">Transmembrane helix</keyword>
<evidence type="ECO:0000256" key="2">
    <source>
        <dbReference type="ARBA" id="ARBA00022448"/>
    </source>
</evidence>
<evidence type="ECO:0000256" key="1">
    <source>
        <dbReference type="ARBA" id="ARBA00004429"/>
    </source>
</evidence>
<keyword evidence="9" id="KW-1185">Reference proteome</keyword>
<accession>A0A0X8JG60</accession>